<protein>
    <submittedName>
        <fullName evidence="2">Uncharacterized protein</fullName>
    </submittedName>
</protein>
<evidence type="ECO:0000313" key="3">
    <source>
        <dbReference type="Proteomes" id="UP000273998"/>
    </source>
</evidence>
<keyword evidence="1" id="KW-1133">Transmembrane helix</keyword>
<name>A0AAX1Y931_STRSL</name>
<comment type="caution">
    <text evidence="2">The sequence shown here is derived from an EMBL/GenBank/DDBJ whole genome shotgun (WGS) entry which is preliminary data.</text>
</comment>
<keyword evidence="1" id="KW-0472">Membrane</keyword>
<evidence type="ECO:0000313" key="2">
    <source>
        <dbReference type="EMBL" id="RSI53829.1"/>
    </source>
</evidence>
<reference evidence="2 3" key="1">
    <citation type="submission" date="2018-11" db="EMBL/GenBank/DDBJ databases">
        <title>Species Designations Belie Phenotypic and Genotypic Heterogeneity in Oral Streptococci.</title>
        <authorList>
            <person name="Velsko I."/>
        </authorList>
    </citation>
    <scope>NUCLEOTIDE SEQUENCE [LARGE SCALE GENOMIC DNA]</scope>
    <source>
        <strain evidence="2 3">BCC42</strain>
    </source>
</reference>
<feature type="transmembrane region" description="Helical" evidence="1">
    <location>
        <begin position="15"/>
        <end position="36"/>
    </location>
</feature>
<dbReference type="RefSeq" id="WP_041817180.1">
    <property type="nucleotide sequence ID" value="NZ_JAPVYL010000012.1"/>
</dbReference>
<organism evidence="2 3">
    <name type="scientific">Streptococcus salivarius</name>
    <dbReference type="NCBI Taxonomy" id="1304"/>
    <lineage>
        <taxon>Bacteria</taxon>
        <taxon>Bacillati</taxon>
        <taxon>Bacillota</taxon>
        <taxon>Bacilli</taxon>
        <taxon>Lactobacillales</taxon>
        <taxon>Streptococcaceae</taxon>
        <taxon>Streptococcus</taxon>
    </lineage>
</organism>
<sequence length="264" mass="31486">MKIVVESLKEFIQRYWGLIICEILIVIIYVCFYTCSRDSNFEIIISPEILATLLVGIAAIYSWFVNRYDREYEKNLQMLKDIDEINAYYDGKGVYSVKEACFEHINKLEKNTAYEDTFLKTYLNYISEKIENVDVKLPGVEELKRKYAIHNQIDSKYVKYSKNYVEIAENNGVSWATWYSLSETFFKEIKDEQRVIFLTIVDQKEVAFETTGKKLCELKEKVKTRNSKRYNKVYDFYIAKNEKGCYFEIEKKLELEKYNFKDIN</sequence>
<gene>
    <name evidence="2" type="ORF">D8867_09990</name>
</gene>
<dbReference type="Proteomes" id="UP000273998">
    <property type="component" value="Unassembled WGS sequence"/>
</dbReference>
<accession>A0AAX1Y931</accession>
<dbReference type="AlphaFoldDB" id="A0AAX1Y931"/>
<dbReference type="EMBL" id="RJNF01000038">
    <property type="protein sequence ID" value="RSI53829.1"/>
    <property type="molecule type" value="Genomic_DNA"/>
</dbReference>
<evidence type="ECO:0000256" key="1">
    <source>
        <dbReference type="SAM" id="Phobius"/>
    </source>
</evidence>
<keyword evidence="1" id="KW-0812">Transmembrane</keyword>
<feature type="transmembrane region" description="Helical" evidence="1">
    <location>
        <begin position="43"/>
        <end position="64"/>
    </location>
</feature>
<proteinExistence type="predicted"/>